<sequence>MRLRIFAVIAAIATITFATPAKADTTIASVQLEPHQTQETLNCSATKTQPSNQLSFAIDAATCESWNLTKEANPNVKLAVLASDAVYDLAPNPLPDRVVMLSHKDRIACLVNGEGSANGSVTCGFVDMD</sequence>
<feature type="signal peptide" evidence="1">
    <location>
        <begin position="1"/>
        <end position="23"/>
    </location>
</feature>
<dbReference type="EMBL" id="JAZBJZ010000010">
    <property type="protein sequence ID" value="MEE3715997.1"/>
    <property type="molecule type" value="Genomic_DNA"/>
</dbReference>
<protein>
    <recommendedName>
        <fullName evidence="4">Ig-like domain-containing protein</fullName>
    </recommendedName>
</protein>
<reference evidence="2" key="1">
    <citation type="submission" date="2024-01" db="EMBL/GenBank/DDBJ databases">
        <title>Bank of Algae and Cyanobacteria of the Azores (BACA) strain genomes.</title>
        <authorList>
            <person name="Luz R."/>
            <person name="Cordeiro R."/>
            <person name="Fonseca A."/>
            <person name="Goncalves V."/>
        </authorList>
    </citation>
    <scope>NUCLEOTIDE SEQUENCE</scope>
    <source>
        <strain evidence="2">BACA0141</strain>
    </source>
</reference>
<feature type="chain" id="PRO_5043712658" description="Ig-like domain-containing protein" evidence="1">
    <location>
        <begin position="24"/>
        <end position="129"/>
    </location>
</feature>
<comment type="caution">
    <text evidence="2">The sequence shown here is derived from an EMBL/GenBank/DDBJ whole genome shotgun (WGS) entry which is preliminary data.</text>
</comment>
<dbReference type="AlphaFoldDB" id="A0AAW9PTS3"/>
<dbReference type="Proteomes" id="UP001333818">
    <property type="component" value="Unassembled WGS sequence"/>
</dbReference>
<evidence type="ECO:0000256" key="1">
    <source>
        <dbReference type="SAM" id="SignalP"/>
    </source>
</evidence>
<organism evidence="2 3">
    <name type="scientific">Tumidithrix elongata BACA0141</name>
    <dbReference type="NCBI Taxonomy" id="2716417"/>
    <lineage>
        <taxon>Bacteria</taxon>
        <taxon>Bacillati</taxon>
        <taxon>Cyanobacteriota</taxon>
        <taxon>Cyanophyceae</taxon>
        <taxon>Pseudanabaenales</taxon>
        <taxon>Pseudanabaenaceae</taxon>
        <taxon>Tumidithrix</taxon>
        <taxon>Tumidithrix elongata</taxon>
    </lineage>
</organism>
<evidence type="ECO:0000313" key="3">
    <source>
        <dbReference type="Proteomes" id="UP001333818"/>
    </source>
</evidence>
<proteinExistence type="predicted"/>
<gene>
    <name evidence="2" type="ORF">V2H45_04460</name>
</gene>
<evidence type="ECO:0000313" key="2">
    <source>
        <dbReference type="EMBL" id="MEE3715997.1"/>
    </source>
</evidence>
<evidence type="ECO:0008006" key="4">
    <source>
        <dbReference type="Google" id="ProtNLM"/>
    </source>
</evidence>
<keyword evidence="1" id="KW-0732">Signal</keyword>
<dbReference type="RefSeq" id="WP_330482421.1">
    <property type="nucleotide sequence ID" value="NZ_JAZBJZ010000010.1"/>
</dbReference>
<accession>A0AAW9PTS3</accession>
<keyword evidence="3" id="KW-1185">Reference proteome</keyword>
<name>A0AAW9PTS3_9CYAN</name>